<dbReference type="Proteomes" id="UP000292027">
    <property type="component" value="Unassembled WGS sequence"/>
</dbReference>
<comment type="caution">
    <text evidence="1">The sequence shown here is derived from an EMBL/GenBank/DDBJ whole genome shotgun (WGS) entry which is preliminary data.</text>
</comment>
<protein>
    <submittedName>
        <fullName evidence="1">Uncharacterized protein</fullName>
    </submittedName>
</protein>
<reference evidence="1 2" key="1">
    <citation type="journal article" date="2015" name="Stand. Genomic Sci.">
        <title>Genomic Encyclopedia of Bacterial and Archaeal Type Strains, Phase III: the genomes of soil and plant-associated and newly described type strains.</title>
        <authorList>
            <person name="Whitman W.B."/>
            <person name="Woyke T."/>
            <person name="Klenk H.P."/>
            <person name="Zhou Y."/>
            <person name="Lilburn T.G."/>
            <person name="Beck B.J."/>
            <person name="De Vos P."/>
            <person name="Vandamme P."/>
            <person name="Eisen J.A."/>
            <person name="Garrity G."/>
            <person name="Hugenholtz P."/>
            <person name="Kyrpides N.C."/>
        </authorList>
    </citation>
    <scope>NUCLEOTIDE SEQUENCE [LARGE SCALE GENOMIC DNA]</scope>
    <source>
        <strain evidence="1 2">VKM Ac-2540</strain>
    </source>
</reference>
<dbReference type="RefSeq" id="WP_130450810.1">
    <property type="nucleotide sequence ID" value="NZ_SHKR01000019.1"/>
</dbReference>
<gene>
    <name evidence="1" type="ORF">EV645_8397</name>
</gene>
<sequence length="171" mass="19245">MDTDVLFEGKLDLTFGQIYLMSGDTDWPDFDDSRRGQANGICGAAEPGRLLLFTGLHTGYVELRIERLERPPVLDDDWEDIVEVPFEPQAPAIRVHGLDGSQYTDFSLPVGSYRARYSATGMDEGKAVDVVPEDEPVVDRYLLQFWPAEAAPDAVIKQTSAVATRWHEEWR</sequence>
<dbReference type="EMBL" id="SHKR01000019">
    <property type="protein sequence ID" value="RZU01564.1"/>
    <property type="molecule type" value="Genomic_DNA"/>
</dbReference>
<organism evidence="1 2">
    <name type="scientific">Kribbella rubisoli</name>
    <dbReference type="NCBI Taxonomy" id="3075929"/>
    <lineage>
        <taxon>Bacteria</taxon>
        <taxon>Bacillati</taxon>
        <taxon>Actinomycetota</taxon>
        <taxon>Actinomycetes</taxon>
        <taxon>Propionibacteriales</taxon>
        <taxon>Kribbellaceae</taxon>
        <taxon>Kribbella</taxon>
    </lineage>
</organism>
<dbReference type="AlphaFoldDB" id="A0A4Q7VXU2"/>
<keyword evidence="2" id="KW-1185">Reference proteome</keyword>
<proteinExistence type="predicted"/>
<dbReference type="OrthoDB" id="4485313at2"/>
<name>A0A4Q7VXU2_9ACTN</name>
<evidence type="ECO:0000313" key="2">
    <source>
        <dbReference type="Proteomes" id="UP000292027"/>
    </source>
</evidence>
<evidence type="ECO:0000313" key="1">
    <source>
        <dbReference type="EMBL" id="RZU01564.1"/>
    </source>
</evidence>
<accession>A0A4Q7VXU2</accession>